<dbReference type="EMBL" id="FMXP01000009">
    <property type="protein sequence ID" value="SDB16221.1"/>
    <property type="molecule type" value="Genomic_DNA"/>
</dbReference>
<name>A0A1G6B6J4_9STRE</name>
<accession>A0A1G6B6J4</accession>
<sequence length="263" mass="30107">MAKSQELKNAYFHWLMEEYTFSDLDKNVVKIGTPFLDADFDYITMYAVFMQNGKIKITDDGWTLNNLENYGLSFNGRSKHRNQLLTDITNSLGVTVLDKELSITTDLDKFPLAKQRLLQAIMQVNDLAVLQNKNVKSIFFEEIEAFLNQNDVLFVKRPSFAGKEGITVQFDFSVPTKKSGEQLIRTISNGNELNRAKLLAMDTRLLSRTKSDARYIALIDDETHPFSKRAETEAIFEENTTSKILTLPKSELYKKPELLTNVI</sequence>
<dbReference type="AlphaFoldDB" id="A0A1G6B6J4"/>
<dbReference type="STRING" id="439219.SAMN02910293_00824"/>
<feature type="domain" description="DUF1828" evidence="1">
    <location>
        <begin position="33"/>
        <end position="124"/>
    </location>
</feature>
<dbReference type="Proteomes" id="UP000182508">
    <property type="component" value="Unassembled WGS sequence"/>
</dbReference>
<keyword evidence="4" id="KW-1185">Reference proteome</keyword>
<feature type="domain" description="DUF1829" evidence="2">
    <location>
        <begin position="162"/>
        <end position="232"/>
    </location>
</feature>
<dbReference type="RefSeq" id="WP_074485687.1">
    <property type="nucleotide sequence ID" value="NZ_FMXP01000009.1"/>
</dbReference>
<evidence type="ECO:0000259" key="2">
    <source>
        <dbReference type="Pfam" id="PF08862"/>
    </source>
</evidence>
<evidence type="ECO:0000313" key="3">
    <source>
        <dbReference type="EMBL" id="SDB16221.1"/>
    </source>
</evidence>
<evidence type="ECO:0000313" key="4">
    <source>
        <dbReference type="Proteomes" id="UP000182508"/>
    </source>
</evidence>
<protein>
    <recommendedName>
        <fullName evidence="5">DUF1828 domain-containing protein</fullName>
    </recommendedName>
</protein>
<evidence type="ECO:0008006" key="5">
    <source>
        <dbReference type="Google" id="ProtNLM"/>
    </source>
</evidence>
<dbReference type="Pfam" id="PF08861">
    <property type="entry name" value="DUF1828"/>
    <property type="match status" value="1"/>
</dbReference>
<dbReference type="InterPro" id="IPR014960">
    <property type="entry name" value="DUF1828"/>
</dbReference>
<reference evidence="3 4" key="1">
    <citation type="submission" date="2016-10" db="EMBL/GenBank/DDBJ databases">
        <authorList>
            <person name="de Groot N.N."/>
        </authorList>
    </citation>
    <scope>NUCLEOTIDE SEQUENCE [LARGE SCALE GENOMIC DNA]</scope>
    <source>
        <strain evidence="3 4">A-4</strain>
    </source>
</reference>
<proteinExistence type="predicted"/>
<organism evidence="3 4">
    <name type="scientific">Streptococcus henryi</name>
    <dbReference type="NCBI Taxonomy" id="439219"/>
    <lineage>
        <taxon>Bacteria</taxon>
        <taxon>Bacillati</taxon>
        <taxon>Bacillota</taxon>
        <taxon>Bacilli</taxon>
        <taxon>Lactobacillales</taxon>
        <taxon>Streptococcaceae</taxon>
        <taxon>Streptococcus</taxon>
    </lineage>
</organism>
<dbReference type="InterPro" id="IPR014961">
    <property type="entry name" value="DUF1829"/>
</dbReference>
<dbReference type="Pfam" id="PF08862">
    <property type="entry name" value="DUF1829"/>
    <property type="match status" value="1"/>
</dbReference>
<gene>
    <name evidence="3" type="ORF">SAMN02910293_00824</name>
</gene>
<evidence type="ECO:0000259" key="1">
    <source>
        <dbReference type="Pfam" id="PF08861"/>
    </source>
</evidence>